<dbReference type="SUPFAM" id="SSF50370">
    <property type="entry name" value="Ricin B-like lectins"/>
    <property type="match status" value="1"/>
</dbReference>
<organism evidence="3 4">
    <name type="scientific">Polyporus arcularius HHB13444</name>
    <dbReference type="NCBI Taxonomy" id="1314778"/>
    <lineage>
        <taxon>Eukaryota</taxon>
        <taxon>Fungi</taxon>
        <taxon>Dikarya</taxon>
        <taxon>Basidiomycota</taxon>
        <taxon>Agaricomycotina</taxon>
        <taxon>Agaricomycetes</taxon>
        <taxon>Polyporales</taxon>
        <taxon>Polyporaceae</taxon>
        <taxon>Polyporus</taxon>
    </lineage>
</organism>
<dbReference type="Proteomes" id="UP000308197">
    <property type="component" value="Unassembled WGS sequence"/>
</dbReference>
<keyword evidence="4" id="KW-1185">Reference proteome</keyword>
<dbReference type="InParanoid" id="A0A5C3PD87"/>
<feature type="domain" description="Ricin B lectin" evidence="2">
    <location>
        <begin position="79"/>
        <end position="156"/>
    </location>
</feature>
<dbReference type="InterPro" id="IPR000772">
    <property type="entry name" value="Ricin_B_lectin"/>
</dbReference>
<gene>
    <name evidence="3" type="ORF">K466DRAFT_565233</name>
</gene>
<evidence type="ECO:0000313" key="3">
    <source>
        <dbReference type="EMBL" id="TFK87684.1"/>
    </source>
</evidence>
<name>A0A5C3PD87_9APHY</name>
<feature type="chain" id="PRO_5022737442" description="Ricin B lectin domain-containing protein" evidence="1">
    <location>
        <begin position="21"/>
        <end position="160"/>
    </location>
</feature>
<dbReference type="Pfam" id="PF00652">
    <property type="entry name" value="Ricin_B_lectin"/>
    <property type="match status" value="1"/>
</dbReference>
<evidence type="ECO:0000256" key="1">
    <source>
        <dbReference type="SAM" id="SignalP"/>
    </source>
</evidence>
<dbReference type="AlphaFoldDB" id="A0A5C3PD87"/>
<dbReference type="EMBL" id="ML211143">
    <property type="protein sequence ID" value="TFK87684.1"/>
    <property type="molecule type" value="Genomic_DNA"/>
</dbReference>
<protein>
    <recommendedName>
        <fullName evidence="2">Ricin B lectin domain-containing protein</fullName>
    </recommendedName>
</protein>
<sequence length="160" mass="16564">MKTFVAVLATAISAASYVAAIIPDNQPLHINSNLDRGLALALANNVPTAFLLVDSPGDGSGSDLTLFNTTAGDKVGKIEHNGLCVTANGIGPGFAGDLLYVDTCSEDPAQLWEISSARATISNADNNCITVGQDALRASAILARCTLAQAELQEWTTFVA</sequence>
<evidence type="ECO:0000259" key="2">
    <source>
        <dbReference type="Pfam" id="PF00652"/>
    </source>
</evidence>
<reference evidence="3 4" key="1">
    <citation type="journal article" date="2019" name="Nat. Ecol. Evol.">
        <title>Megaphylogeny resolves global patterns of mushroom evolution.</title>
        <authorList>
            <person name="Varga T."/>
            <person name="Krizsan K."/>
            <person name="Foldi C."/>
            <person name="Dima B."/>
            <person name="Sanchez-Garcia M."/>
            <person name="Sanchez-Ramirez S."/>
            <person name="Szollosi G.J."/>
            <person name="Szarkandi J.G."/>
            <person name="Papp V."/>
            <person name="Albert L."/>
            <person name="Andreopoulos W."/>
            <person name="Angelini C."/>
            <person name="Antonin V."/>
            <person name="Barry K.W."/>
            <person name="Bougher N.L."/>
            <person name="Buchanan P."/>
            <person name="Buyck B."/>
            <person name="Bense V."/>
            <person name="Catcheside P."/>
            <person name="Chovatia M."/>
            <person name="Cooper J."/>
            <person name="Damon W."/>
            <person name="Desjardin D."/>
            <person name="Finy P."/>
            <person name="Geml J."/>
            <person name="Haridas S."/>
            <person name="Hughes K."/>
            <person name="Justo A."/>
            <person name="Karasinski D."/>
            <person name="Kautmanova I."/>
            <person name="Kiss B."/>
            <person name="Kocsube S."/>
            <person name="Kotiranta H."/>
            <person name="LaButti K.M."/>
            <person name="Lechner B.E."/>
            <person name="Liimatainen K."/>
            <person name="Lipzen A."/>
            <person name="Lukacs Z."/>
            <person name="Mihaltcheva S."/>
            <person name="Morgado L.N."/>
            <person name="Niskanen T."/>
            <person name="Noordeloos M.E."/>
            <person name="Ohm R.A."/>
            <person name="Ortiz-Santana B."/>
            <person name="Ovrebo C."/>
            <person name="Racz N."/>
            <person name="Riley R."/>
            <person name="Savchenko A."/>
            <person name="Shiryaev A."/>
            <person name="Soop K."/>
            <person name="Spirin V."/>
            <person name="Szebenyi C."/>
            <person name="Tomsovsky M."/>
            <person name="Tulloss R.E."/>
            <person name="Uehling J."/>
            <person name="Grigoriev I.V."/>
            <person name="Vagvolgyi C."/>
            <person name="Papp T."/>
            <person name="Martin F.M."/>
            <person name="Miettinen O."/>
            <person name="Hibbett D.S."/>
            <person name="Nagy L.G."/>
        </authorList>
    </citation>
    <scope>NUCLEOTIDE SEQUENCE [LARGE SCALE GENOMIC DNA]</scope>
    <source>
        <strain evidence="3 4">HHB13444</strain>
    </source>
</reference>
<dbReference type="InterPro" id="IPR035992">
    <property type="entry name" value="Ricin_B-like_lectins"/>
</dbReference>
<feature type="signal peptide" evidence="1">
    <location>
        <begin position="1"/>
        <end position="20"/>
    </location>
</feature>
<accession>A0A5C3PD87</accession>
<dbReference type="Gene3D" id="2.80.10.50">
    <property type="match status" value="1"/>
</dbReference>
<keyword evidence="1" id="KW-0732">Signal</keyword>
<proteinExistence type="predicted"/>
<evidence type="ECO:0000313" key="4">
    <source>
        <dbReference type="Proteomes" id="UP000308197"/>
    </source>
</evidence>
<dbReference type="PROSITE" id="PS50231">
    <property type="entry name" value="RICIN_B_LECTIN"/>
    <property type="match status" value="1"/>
</dbReference>